<dbReference type="RefSeq" id="WP_227871031.1">
    <property type="nucleotide sequence ID" value="NZ_CP024988.1"/>
</dbReference>
<evidence type="ECO:0000256" key="2">
    <source>
        <dbReference type="ARBA" id="ARBA00022801"/>
    </source>
</evidence>
<dbReference type="PANTHER" id="PTHR32494:SF5">
    <property type="entry name" value="ALLANTOATE AMIDOHYDROLASE"/>
    <property type="match status" value="1"/>
</dbReference>
<gene>
    <name evidence="6" type="primary">amaB_2</name>
    <name evidence="6" type="ORF">Csp1_21130</name>
</gene>
<feature type="binding site" evidence="3">
    <location>
        <position position="96"/>
    </location>
    <ligand>
        <name>Zn(2+)</name>
        <dbReference type="ChEBI" id="CHEBI:29105"/>
        <label>1</label>
    </ligand>
</feature>
<reference evidence="7" key="1">
    <citation type="submission" date="2017-11" db="EMBL/GenBank/DDBJ databases">
        <title>Otitis media/interna in a cat caused by the recently described species Corynebacterium provencense.</title>
        <authorList>
            <person name="Kittl S."/>
            <person name="Brodard I."/>
            <person name="Rychener L."/>
            <person name="Jores J."/>
            <person name="Roosje P."/>
            <person name="Gobeli Brawand S."/>
        </authorList>
    </citation>
    <scope>NUCLEOTIDE SEQUENCE [LARGE SCALE GENOMIC DNA]</scope>
    <source>
        <strain evidence="7">17KM38</strain>
    </source>
</reference>
<protein>
    <submittedName>
        <fullName evidence="6">N-carbamoyl-L-amino acid hydrolase</fullName>
        <ecNumber evidence="6">3.5.1.87</ecNumber>
    </submittedName>
</protein>
<keyword evidence="3" id="KW-0862">Zinc</keyword>
<dbReference type="Gene3D" id="3.30.70.360">
    <property type="match status" value="1"/>
</dbReference>
<dbReference type="SUPFAM" id="SSF55031">
    <property type="entry name" value="Bacterial exopeptidase dimerisation domain"/>
    <property type="match status" value="1"/>
</dbReference>
<feature type="domain" description="Peptidase M20 dimerisation" evidence="5">
    <location>
        <begin position="221"/>
        <end position="310"/>
    </location>
</feature>
<feature type="binding site" evidence="3">
    <location>
        <position position="131"/>
    </location>
    <ligand>
        <name>Zn(2+)</name>
        <dbReference type="ChEBI" id="CHEBI:29105"/>
        <label>2</label>
    </ligand>
</feature>
<dbReference type="AlphaFoldDB" id="A0A2Z3YWE7"/>
<dbReference type="Proteomes" id="UP000247696">
    <property type="component" value="Chromosome"/>
</dbReference>
<dbReference type="Pfam" id="PF01546">
    <property type="entry name" value="Peptidase_M20"/>
    <property type="match status" value="1"/>
</dbReference>
<dbReference type="EMBL" id="CP024988">
    <property type="protein sequence ID" value="AWT26874.1"/>
    <property type="molecule type" value="Genomic_DNA"/>
</dbReference>
<evidence type="ECO:0000256" key="3">
    <source>
        <dbReference type="PIRSR" id="PIRSR001235-1"/>
    </source>
</evidence>
<sequence length="424" mass="44265">MTDDTRALEQRVAAMLAEISPVGRASGGGWSRFAWTDEDRVLREWFTAKSRELGLTVDVDRAGNIWSWWGGRPTPDRPGVTTGSHLDSVPGGGEFDGPLGVVSALAAVELLQDGGVVPEHPVGVVVFSDEEGARFGIACFGSRVLTGSLSAEEALSRRDAAGTTLSEALRAEGVDPEDYGADPDLVSVIGAHIELHVEQGVALGDLDAPVGVASHIWPHGRWEVTVAGEANHAGTTPMDRRSDAMVRASEFVLAVRDSAVAHDASATVGRLRVEPNGVNVIPSRVTASLDVRAPGEDAVEAVLDDVADFAPVRQSWTPGTWFDSRLREVVAEGAAEATGQELPVVGTGAGHDAGVLQNHGVPVSMLFVRNGTGASHTPAEHAELSDCALGVKALAGALVSVDRWLTTVQADTVQADAVQGVSRG</sequence>
<evidence type="ECO:0000256" key="4">
    <source>
        <dbReference type="PIRSR" id="PIRSR001235-2"/>
    </source>
</evidence>
<dbReference type="STRING" id="1737425.GCA_900049755_02753"/>
<dbReference type="KEGG" id="cpre:Csp1_21130"/>
<dbReference type="Gene3D" id="3.40.630.10">
    <property type="entry name" value="Zn peptidases"/>
    <property type="match status" value="1"/>
</dbReference>
<dbReference type="GO" id="GO:0016813">
    <property type="term" value="F:hydrolase activity, acting on carbon-nitrogen (but not peptide) bonds, in linear amidines"/>
    <property type="evidence" value="ECO:0007669"/>
    <property type="project" value="InterPro"/>
</dbReference>
<feature type="binding site" evidence="3">
    <location>
        <position position="196"/>
    </location>
    <ligand>
        <name>Zn(2+)</name>
        <dbReference type="ChEBI" id="CHEBI:29105"/>
        <label>1</label>
    </ligand>
</feature>
<proteinExistence type="inferred from homology"/>
<feature type="binding site" evidence="3">
    <location>
        <position position="96"/>
    </location>
    <ligand>
        <name>Zn(2+)</name>
        <dbReference type="ChEBI" id="CHEBI:29105"/>
        <label>2</label>
    </ligand>
</feature>
<dbReference type="EC" id="3.5.1.87" evidence="6"/>
<dbReference type="PANTHER" id="PTHR32494">
    <property type="entry name" value="ALLANTOATE DEIMINASE-RELATED"/>
    <property type="match status" value="1"/>
</dbReference>
<dbReference type="Pfam" id="PF07687">
    <property type="entry name" value="M20_dimer"/>
    <property type="match status" value="1"/>
</dbReference>
<feature type="binding site" evidence="4">
    <location>
        <position position="279"/>
    </location>
    <ligand>
        <name>allantoate</name>
        <dbReference type="ChEBI" id="CHEBI:17536"/>
    </ligand>
</feature>
<feature type="binding site" evidence="3">
    <location>
        <position position="376"/>
    </location>
    <ligand>
        <name>Zn(2+)</name>
        <dbReference type="ChEBI" id="CHEBI:29105"/>
        <label>2</label>
    </ligand>
</feature>
<dbReference type="InterPro" id="IPR011650">
    <property type="entry name" value="Peptidase_M20_dimer"/>
</dbReference>
<dbReference type="InterPro" id="IPR002933">
    <property type="entry name" value="Peptidase_M20"/>
</dbReference>
<dbReference type="InterPro" id="IPR010158">
    <property type="entry name" value="Amidase_Cbmase"/>
</dbReference>
<organism evidence="6 7">
    <name type="scientific">Corynebacterium provencense</name>
    <dbReference type="NCBI Taxonomy" id="1737425"/>
    <lineage>
        <taxon>Bacteria</taxon>
        <taxon>Bacillati</taxon>
        <taxon>Actinomycetota</taxon>
        <taxon>Actinomycetes</taxon>
        <taxon>Mycobacteriales</taxon>
        <taxon>Corynebacteriaceae</taxon>
        <taxon>Corynebacterium</taxon>
    </lineage>
</organism>
<evidence type="ECO:0000256" key="1">
    <source>
        <dbReference type="ARBA" id="ARBA00006153"/>
    </source>
</evidence>
<feature type="binding site" evidence="3">
    <location>
        <position position="85"/>
    </location>
    <ligand>
        <name>Zn(2+)</name>
        <dbReference type="ChEBI" id="CHEBI:29105"/>
        <label>1</label>
    </ligand>
</feature>
<dbReference type="NCBIfam" id="NF006770">
    <property type="entry name" value="PRK09290.1-4"/>
    <property type="match status" value="1"/>
</dbReference>
<dbReference type="PIRSF" id="PIRSF001235">
    <property type="entry name" value="Amidase_carbamoylase"/>
    <property type="match status" value="1"/>
</dbReference>
<dbReference type="GO" id="GO:0050538">
    <property type="term" value="F:N-carbamoyl-L-amino-acid hydrolase activity"/>
    <property type="evidence" value="ECO:0007669"/>
    <property type="project" value="UniProtKB-EC"/>
</dbReference>
<feature type="binding site" evidence="4">
    <location>
        <position position="292"/>
    </location>
    <ligand>
        <name>allantoate</name>
        <dbReference type="ChEBI" id="CHEBI:17536"/>
    </ligand>
</feature>
<comment type="similarity">
    <text evidence="1">Belongs to the peptidase M20 family.</text>
</comment>
<comment type="cofactor">
    <cofactor evidence="3">
        <name>Zn(2+)</name>
        <dbReference type="ChEBI" id="CHEBI:29105"/>
    </cofactor>
    <text evidence="3">Binds 2 Zn(2+) ions per subunit.</text>
</comment>
<evidence type="ECO:0000313" key="6">
    <source>
        <dbReference type="EMBL" id="AWT26874.1"/>
    </source>
</evidence>
<keyword evidence="3" id="KW-0479">Metal-binding</keyword>
<feature type="binding site" evidence="4">
    <location>
        <position position="221"/>
    </location>
    <ligand>
        <name>allantoate</name>
        <dbReference type="ChEBI" id="CHEBI:17536"/>
    </ligand>
</feature>
<accession>A0A2Z3YWE7</accession>
<dbReference type="SUPFAM" id="SSF53187">
    <property type="entry name" value="Zn-dependent exopeptidases"/>
    <property type="match status" value="1"/>
</dbReference>
<dbReference type="NCBIfam" id="TIGR01879">
    <property type="entry name" value="hydantase"/>
    <property type="match status" value="1"/>
</dbReference>
<keyword evidence="2 6" id="KW-0378">Hydrolase</keyword>
<evidence type="ECO:0000313" key="7">
    <source>
        <dbReference type="Proteomes" id="UP000247696"/>
    </source>
</evidence>
<dbReference type="CDD" id="cd03884">
    <property type="entry name" value="M20_bAS"/>
    <property type="match status" value="1"/>
</dbReference>
<name>A0A2Z3YWE7_9CORY</name>
<keyword evidence="7" id="KW-1185">Reference proteome</keyword>
<evidence type="ECO:0000259" key="5">
    <source>
        <dbReference type="Pfam" id="PF07687"/>
    </source>
</evidence>
<dbReference type="InterPro" id="IPR036264">
    <property type="entry name" value="Bact_exopeptidase_dim_dom"/>
</dbReference>
<dbReference type="GO" id="GO:0046872">
    <property type="term" value="F:metal ion binding"/>
    <property type="evidence" value="ECO:0007669"/>
    <property type="project" value="UniProtKB-KW"/>
</dbReference>